<feature type="region of interest" description="Disordered" evidence="2">
    <location>
        <begin position="278"/>
        <end position="315"/>
    </location>
</feature>
<dbReference type="SUPFAM" id="SSF57756">
    <property type="entry name" value="Retrovirus zinc finger-like domains"/>
    <property type="match status" value="2"/>
</dbReference>
<dbReference type="InterPro" id="IPR036875">
    <property type="entry name" value="Znf_CCHC_sf"/>
</dbReference>
<dbReference type="PANTHER" id="PTHR23002">
    <property type="entry name" value="ZINC FINGER CCHC DOMAIN CONTAINING PROTEIN"/>
    <property type="match status" value="1"/>
</dbReference>
<dbReference type="InterPro" id="IPR051714">
    <property type="entry name" value="Znf_CCHC_NABP"/>
</dbReference>
<organism evidence="4 5">
    <name type="scientific">Epichloe bromicola</name>
    <dbReference type="NCBI Taxonomy" id="79588"/>
    <lineage>
        <taxon>Eukaryota</taxon>
        <taxon>Fungi</taxon>
        <taxon>Dikarya</taxon>
        <taxon>Ascomycota</taxon>
        <taxon>Pezizomycotina</taxon>
        <taxon>Sordariomycetes</taxon>
        <taxon>Hypocreomycetidae</taxon>
        <taxon>Hypocreales</taxon>
        <taxon>Clavicipitaceae</taxon>
        <taxon>Epichloe</taxon>
    </lineage>
</organism>
<dbReference type="SMART" id="SM00343">
    <property type="entry name" value="ZnF_C2HC"/>
    <property type="match status" value="6"/>
</dbReference>
<gene>
    <name evidence="4" type="primary">g3712</name>
    <name evidence="4" type="ORF">EsDP_00003712</name>
</gene>
<accession>A0ABQ0CPK4</accession>
<feature type="domain" description="CCHC-type" evidence="3">
    <location>
        <begin position="166"/>
        <end position="181"/>
    </location>
</feature>
<sequence length="315" mass="35014">MVCDNCGQEGHMRKNCENARVINRDHVADVSPDDALAKIKIAASERDVDDVKEGVQEYVKAVGGDVNYHQLQTMFINEGVDLWLIASERQLVNVFTNMDLQGNTGKKYSISYRFSEKPERPREIESWPKSREEILNRLEDAGEIVDSGQRRCHNCGLEPRVDKSACRNCGKSGHRASDCEEPPNMDNVECRKCVEGHFAKDCPQGGGRGCRNCGQEGHMAKECEEPRNMDNVTCRNCEKTGHFSRDCPEPKDWSKVQCSNCQQYGHTKVRCKEPLVEEDDGFGQAGDNSNANGGDSSWPSGDGNTETAAAADCGW</sequence>
<proteinExistence type="predicted"/>
<feature type="domain" description="CCHC-type" evidence="3">
    <location>
        <begin position="3"/>
        <end position="18"/>
    </location>
</feature>
<feature type="domain" description="CCHC-type" evidence="3">
    <location>
        <begin position="210"/>
        <end position="225"/>
    </location>
</feature>
<keyword evidence="1" id="KW-0479">Metal-binding</keyword>
<keyword evidence="1" id="KW-0863">Zinc-finger</keyword>
<feature type="compositionally biased region" description="Polar residues" evidence="2">
    <location>
        <begin position="286"/>
        <end position="307"/>
    </location>
</feature>
<comment type="caution">
    <text evidence="4">The sequence shown here is derived from an EMBL/GenBank/DDBJ whole genome shotgun (WGS) entry which is preliminary data.</text>
</comment>
<name>A0ABQ0CPK4_9HYPO</name>
<evidence type="ECO:0000313" key="5">
    <source>
        <dbReference type="Proteomes" id="UP001562357"/>
    </source>
</evidence>
<dbReference type="Pfam" id="PF00098">
    <property type="entry name" value="zf-CCHC"/>
    <property type="match status" value="4"/>
</dbReference>
<dbReference type="EMBL" id="BAAFGZ010000124">
    <property type="protein sequence ID" value="GAB0135372.1"/>
    <property type="molecule type" value="Genomic_DNA"/>
</dbReference>
<evidence type="ECO:0000256" key="2">
    <source>
        <dbReference type="SAM" id="MobiDB-lite"/>
    </source>
</evidence>
<evidence type="ECO:0000259" key="3">
    <source>
        <dbReference type="PROSITE" id="PS50158"/>
    </source>
</evidence>
<reference evidence="5" key="1">
    <citation type="submission" date="2024-06" db="EMBL/GenBank/DDBJ databases">
        <title>Draft Genome Sequences of Epichloe bromicola Strains Isolated from Elymus ciliaris.</title>
        <authorList>
            <consortium name="Epichloe bromicola genome sequencing consortium"/>
            <person name="Miura A."/>
            <person name="Imano S."/>
            <person name="Ashida A."/>
            <person name="Sato I."/>
            <person name="Chiba S."/>
            <person name="Tanaka A."/>
            <person name="Camagna M."/>
            <person name="Takemoto D."/>
        </authorList>
    </citation>
    <scope>NUCLEOTIDE SEQUENCE [LARGE SCALE GENOMIC DNA]</scope>
    <source>
        <strain evidence="5">DP</strain>
    </source>
</reference>
<keyword evidence="5" id="KW-1185">Reference proteome</keyword>
<dbReference type="Gene3D" id="4.10.60.10">
    <property type="entry name" value="Zinc finger, CCHC-type"/>
    <property type="match status" value="3"/>
</dbReference>
<evidence type="ECO:0000256" key="1">
    <source>
        <dbReference type="PROSITE-ProRule" id="PRU00047"/>
    </source>
</evidence>
<keyword evidence="1" id="KW-0862">Zinc</keyword>
<dbReference type="InterPro" id="IPR001878">
    <property type="entry name" value="Znf_CCHC"/>
</dbReference>
<dbReference type="Proteomes" id="UP001562357">
    <property type="component" value="Unassembled WGS sequence"/>
</dbReference>
<evidence type="ECO:0000313" key="4">
    <source>
        <dbReference type="EMBL" id="GAB0135372.1"/>
    </source>
</evidence>
<feature type="domain" description="CCHC-type" evidence="3">
    <location>
        <begin position="234"/>
        <end position="249"/>
    </location>
</feature>
<dbReference type="PROSITE" id="PS50158">
    <property type="entry name" value="ZF_CCHC"/>
    <property type="match status" value="4"/>
</dbReference>
<protein>
    <recommendedName>
        <fullName evidence="3">CCHC-type domain-containing protein</fullName>
    </recommendedName>
</protein>